<dbReference type="PANTHER" id="PTHR47829">
    <property type="entry name" value="HYDROLASE, PUTATIVE (AFU_ORTHOLOGUE AFUA_1G12880)-RELATED"/>
    <property type="match status" value="1"/>
</dbReference>
<keyword evidence="3" id="KW-1185">Reference proteome</keyword>
<dbReference type="SUPFAM" id="SSF56112">
    <property type="entry name" value="Protein kinase-like (PK-like)"/>
    <property type="match status" value="1"/>
</dbReference>
<dbReference type="GO" id="GO:0016740">
    <property type="term" value="F:transferase activity"/>
    <property type="evidence" value="ECO:0007669"/>
    <property type="project" value="UniProtKB-KW"/>
</dbReference>
<dbReference type="InterPro" id="IPR052898">
    <property type="entry name" value="ACAD10-like"/>
</dbReference>
<dbReference type="InterPro" id="IPR041726">
    <property type="entry name" value="ACAD10_11_N"/>
</dbReference>
<gene>
    <name evidence="2" type="ORF">F2P47_16425</name>
</gene>
<keyword evidence="2" id="KW-0808">Transferase</keyword>
<name>A0A6N6VCZ7_9HYPH</name>
<feature type="domain" description="Aminoglycoside phosphotransferase" evidence="1">
    <location>
        <begin position="34"/>
        <end position="263"/>
    </location>
</feature>
<protein>
    <submittedName>
        <fullName evidence="2">Phosphotransferase</fullName>
    </submittedName>
</protein>
<dbReference type="EMBL" id="WESC01000019">
    <property type="protein sequence ID" value="KAB7738595.1"/>
    <property type="molecule type" value="Genomic_DNA"/>
</dbReference>
<dbReference type="Gene3D" id="3.90.1200.10">
    <property type="match status" value="1"/>
</dbReference>
<dbReference type="InterPro" id="IPR011009">
    <property type="entry name" value="Kinase-like_dom_sf"/>
</dbReference>
<dbReference type="Pfam" id="PF01636">
    <property type="entry name" value="APH"/>
    <property type="match status" value="1"/>
</dbReference>
<proteinExistence type="predicted"/>
<dbReference type="Gene3D" id="3.30.200.20">
    <property type="entry name" value="Phosphorylase Kinase, domain 1"/>
    <property type="match status" value="1"/>
</dbReference>
<dbReference type="InterPro" id="IPR002575">
    <property type="entry name" value="Aminoglycoside_PTrfase"/>
</dbReference>
<dbReference type="Proteomes" id="UP000468901">
    <property type="component" value="Unassembled WGS sequence"/>
</dbReference>
<evidence type="ECO:0000313" key="3">
    <source>
        <dbReference type="Proteomes" id="UP000468901"/>
    </source>
</evidence>
<dbReference type="PANTHER" id="PTHR47829:SF1">
    <property type="entry name" value="HAD FAMILY PHOSPHATASE"/>
    <property type="match status" value="1"/>
</dbReference>
<organism evidence="2 3">
    <name type="scientific">Parvibaculum sedimenti</name>
    <dbReference type="NCBI Taxonomy" id="2608632"/>
    <lineage>
        <taxon>Bacteria</taxon>
        <taxon>Pseudomonadati</taxon>
        <taxon>Pseudomonadota</taxon>
        <taxon>Alphaproteobacteria</taxon>
        <taxon>Hyphomicrobiales</taxon>
        <taxon>Parvibaculaceae</taxon>
        <taxon>Parvibaculum</taxon>
    </lineage>
</organism>
<comment type="caution">
    <text evidence="2">The sequence shown here is derived from an EMBL/GenBank/DDBJ whole genome shotgun (WGS) entry which is preliminary data.</text>
</comment>
<dbReference type="AlphaFoldDB" id="A0A6N6VCZ7"/>
<evidence type="ECO:0000313" key="2">
    <source>
        <dbReference type="EMBL" id="KAB7738595.1"/>
    </source>
</evidence>
<accession>A0A6N6VCZ7</accession>
<reference evidence="2 3" key="1">
    <citation type="submission" date="2019-09" db="EMBL/GenBank/DDBJ databases">
        <title>Parvibaculum sedimenti sp. nov., isolated from sediment.</title>
        <authorList>
            <person name="Wang Y."/>
        </authorList>
    </citation>
    <scope>NUCLEOTIDE SEQUENCE [LARGE SCALE GENOMIC DNA]</scope>
    <source>
        <strain evidence="2 3">HXT-9</strain>
    </source>
</reference>
<evidence type="ECO:0000259" key="1">
    <source>
        <dbReference type="Pfam" id="PF01636"/>
    </source>
</evidence>
<dbReference type="CDD" id="cd05154">
    <property type="entry name" value="ACAD10_11_N-like"/>
    <property type="match status" value="1"/>
</dbReference>
<sequence length="351" mass="38012">MEMAPESWTELVDLEKLRDWMDMQGLESGPLEDVTSLAGGTQNILLRFKRGGRAFVLRRPPHRPHMNGSETMRREARVLGALKGSDVPHPGLIAACPTDDVLGAAFYLMEPVEGFNATVGLPPLHAGDPKIRYGMGLAIADGAAALGRVDYVAAGLSDLGKVENYLERQVKRWRSQLESYAEYEGWAGPGDIPGVDKVADWLEANRPGSFKPGIIHGDYHLANVMYRFDGPELAAIVDWELTTIGDPLLDLGWLMATWPDGEGRGSTGSVGVQPWDGFPTAQELVARYAEGSARDLSAIEWYAVLACYKLGIILEGTNARAAAGKAPKETGDMLHASTIGLFRRALGWIGG</sequence>